<accession>A4CKC6</accession>
<dbReference type="AlphaFoldDB" id="A4CKC6"/>
<dbReference type="InterPro" id="IPR029465">
    <property type="entry name" value="ATPgrasp_TupA"/>
</dbReference>
<dbReference type="Proteomes" id="UP000009049">
    <property type="component" value="Chromosome"/>
</dbReference>
<dbReference type="Pfam" id="PF14305">
    <property type="entry name" value="ATPgrasp_TupA"/>
    <property type="match status" value="1"/>
</dbReference>
<dbReference type="STRING" id="313596.RB2501_13394"/>
<gene>
    <name evidence="1" type="ordered locus">RB2501_13394</name>
</gene>
<keyword evidence="2" id="KW-1185">Reference proteome</keyword>
<protein>
    <submittedName>
        <fullName evidence="1">Glycosyltransferase</fullName>
    </submittedName>
</protein>
<dbReference type="KEGG" id="rbi:RB2501_13394"/>
<reference evidence="1 2" key="1">
    <citation type="journal article" date="2009" name="J. Bacteriol.">
        <title>Complete genome sequence of Robiginitalea biformata HTCC2501.</title>
        <authorList>
            <person name="Oh H.M."/>
            <person name="Giovannoni S.J."/>
            <person name="Lee K."/>
            <person name="Ferriera S."/>
            <person name="Johnson J."/>
            <person name="Cho J.C."/>
        </authorList>
    </citation>
    <scope>NUCLEOTIDE SEQUENCE [LARGE SCALE GENOMIC DNA]</scope>
    <source>
        <strain evidence="2">ATCC BAA-864 / HTCC2501 / KCTC 12146</strain>
    </source>
</reference>
<proteinExistence type="predicted"/>
<sequence length="269" mass="31884">MGYELNLQHPRTLNEKINWLKLHDRTPLHSQCSDKYAVRDYVKGKIGENYLVPLYFSTEDAADINERNIDKFPCIIKTNHDSSGGVFLREKEGVDWQEIQAKMAKRMHRNYYTNSREWQYKNIKPRIIVEQLLLDDEGKIPADIKVHVFHGKPEMIQMDEGRGTDGHFRNWYSPSWDLLPMRWSSVLKNGRLTDPKNVPVDKPRSLDKILELSRQLAEPFLYARIDWYEVGNRIYFGEITFHHDGGYRPILPKEWDYKLGEKLDLQHQK</sequence>
<dbReference type="HOGENOM" id="CLU_056705_0_0_10"/>
<dbReference type="EMBL" id="CP001712">
    <property type="protein sequence ID" value="EAR15325.1"/>
    <property type="molecule type" value="Genomic_DNA"/>
</dbReference>
<dbReference type="GO" id="GO:0016740">
    <property type="term" value="F:transferase activity"/>
    <property type="evidence" value="ECO:0007669"/>
    <property type="project" value="UniProtKB-KW"/>
</dbReference>
<name>A4CKC6_ROBBH</name>
<dbReference type="eggNOG" id="COG2182">
    <property type="taxonomic scope" value="Bacteria"/>
</dbReference>
<evidence type="ECO:0000313" key="2">
    <source>
        <dbReference type="Proteomes" id="UP000009049"/>
    </source>
</evidence>
<evidence type="ECO:0000313" key="1">
    <source>
        <dbReference type="EMBL" id="EAR15325.1"/>
    </source>
</evidence>
<keyword evidence="1" id="KW-0808">Transferase</keyword>
<organism evidence="1 2">
    <name type="scientific">Robiginitalea biformata (strain ATCC BAA-864 / DSM 15991 / KCTC 12146 / HTCC2501)</name>
    <dbReference type="NCBI Taxonomy" id="313596"/>
    <lineage>
        <taxon>Bacteria</taxon>
        <taxon>Pseudomonadati</taxon>
        <taxon>Bacteroidota</taxon>
        <taxon>Flavobacteriia</taxon>
        <taxon>Flavobacteriales</taxon>
        <taxon>Flavobacteriaceae</taxon>
        <taxon>Robiginitalea</taxon>
    </lineage>
</organism>